<dbReference type="HAMAP" id="MF_01057">
    <property type="entry name" value="tRNA_methyltr_TrmB"/>
    <property type="match status" value="1"/>
</dbReference>
<dbReference type="NCBIfam" id="TIGR00091">
    <property type="entry name" value="tRNA (guanosine(46)-N7)-methyltransferase TrmB"/>
    <property type="match status" value="1"/>
</dbReference>
<gene>
    <name evidence="7" type="primary">trmB</name>
    <name evidence="8" type="ORF">DBW98_03320</name>
</gene>
<dbReference type="PROSITE" id="PS51625">
    <property type="entry name" value="SAM_MT_TRMB"/>
    <property type="match status" value="1"/>
</dbReference>
<evidence type="ECO:0000256" key="7">
    <source>
        <dbReference type="HAMAP-Rule" id="MF_01057"/>
    </source>
</evidence>
<accession>A0A368BKQ4</accession>
<dbReference type="EC" id="2.1.1.33" evidence="7"/>
<sequence>MQSLPEHYLPGSNELTALTNNHKKVILEIGFGNGDNTTFLASQNPNALIIAAEVYLSGIGSLLASISEHSLTNIKIFDKDVRELLLEVDQEIFDEVYIICPDPWPKARHHKRRLVQHEFLKLLAKVLKKSGTVYISTDWDNYAESMQEEIERTKDDFEFKKISNEGMPVTRFQERAMNEGRSISTFLLKVLKK</sequence>
<feature type="binding site" evidence="7">
    <location>
        <position position="138"/>
    </location>
    <ligand>
        <name>substrate</name>
    </ligand>
</feature>
<evidence type="ECO:0000313" key="8">
    <source>
        <dbReference type="EMBL" id="RCL37890.1"/>
    </source>
</evidence>
<evidence type="ECO:0000313" key="9">
    <source>
        <dbReference type="Proteomes" id="UP000253032"/>
    </source>
</evidence>
<feature type="binding site" evidence="7">
    <location>
        <position position="53"/>
    </location>
    <ligand>
        <name>S-adenosyl-L-methionine</name>
        <dbReference type="ChEBI" id="CHEBI:59789"/>
    </ligand>
</feature>
<feature type="binding site" evidence="7">
    <location>
        <position position="106"/>
    </location>
    <ligand>
        <name>substrate</name>
    </ligand>
</feature>
<evidence type="ECO:0000256" key="4">
    <source>
        <dbReference type="ARBA" id="ARBA00022679"/>
    </source>
</evidence>
<dbReference type="GO" id="GO:0043527">
    <property type="term" value="C:tRNA methyltransferase complex"/>
    <property type="evidence" value="ECO:0007669"/>
    <property type="project" value="TreeGrafter"/>
</dbReference>
<evidence type="ECO:0000256" key="1">
    <source>
        <dbReference type="ARBA" id="ARBA00000142"/>
    </source>
</evidence>
<dbReference type="GO" id="GO:0008176">
    <property type="term" value="F:tRNA (guanine(46)-N7)-methyltransferase activity"/>
    <property type="evidence" value="ECO:0007669"/>
    <property type="project" value="UniProtKB-UniRule"/>
</dbReference>
<keyword evidence="3 7" id="KW-0489">Methyltransferase</keyword>
<dbReference type="InterPro" id="IPR055361">
    <property type="entry name" value="tRNA_methyltr_TrmB_bact"/>
</dbReference>
<organism evidence="8 9">
    <name type="scientific">SAR86 cluster bacterium</name>
    <dbReference type="NCBI Taxonomy" id="2030880"/>
    <lineage>
        <taxon>Bacteria</taxon>
        <taxon>Pseudomonadati</taxon>
        <taxon>Pseudomonadota</taxon>
        <taxon>Gammaproteobacteria</taxon>
        <taxon>SAR86 cluster</taxon>
    </lineage>
</organism>
<feature type="binding site" evidence="7">
    <location>
        <position position="28"/>
    </location>
    <ligand>
        <name>S-adenosyl-L-methionine</name>
        <dbReference type="ChEBI" id="CHEBI:59789"/>
    </ligand>
</feature>
<comment type="function">
    <text evidence="2 7">Catalyzes the formation of N(7)-methylguanine at position 46 (m7G46) in tRNA.</text>
</comment>
<dbReference type="AlphaFoldDB" id="A0A368BKQ4"/>
<comment type="similarity">
    <text evidence="7">Belongs to the class I-like SAM-binding methyltransferase superfamily. TrmB family.</text>
</comment>
<keyword evidence="4 7" id="KW-0808">Transferase</keyword>
<evidence type="ECO:0000256" key="3">
    <source>
        <dbReference type="ARBA" id="ARBA00022603"/>
    </source>
</evidence>
<evidence type="ECO:0000256" key="6">
    <source>
        <dbReference type="ARBA" id="ARBA00022694"/>
    </source>
</evidence>
<keyword evidence="6 7" id="KW-0819">tRNA processing</keyword>
<feature type="binding site" evidence="7">
    <location>
        <position position="102"/>
    </location>
    <ligand>
        <name>S-adenosyl-L-methionine</name>
        <dbReference type="ChEBI" id="CHEBI:59789"/>
    </ligand>
</feature>
<dbReference type="InterPro" id="IPR003358">
    <property type="entry name" value="tRNA_(Gua-N-7)_MeTrfase_Trmb"/>
</dbReference>
<comment type="pathway">
    <text evidence="7">tRNA modification; N(7)-methylguanine-tRNA biosynthesis.</text>
</comment>
<dbReference type="Pfam" id="PF02390">
    <property type="entry name" value="Methyltransf_4"/>
    <property type="match status" value="1"/>
</dbReference>
<reference evidence="8 9" key="1">
    <citation type="journal article" date="2018" name="Microbiome">
        <title>Fine metagenomic profile of the Mediterranean stratified and mixed water columns revealed by assembly and recruitment.</title>
        <authorList>
            <person name="Haro-Moreno J.M."/>
            <person name="Lopez-Perez M."/>
            <person name="De La Torre J.R."/>
            <person name="Picazo A."/>
            <person name="Camacho A."/>
            <person name="Rodriguez-Valera F."/>
        </authorList>
    </citation>
    <scope>NUCLEOTIDE SEQUENCE [LARGE SCALE GENOMIC DNA]</scope>
    <source>
        <strain evidence="8">MED-G84</strain>
    </source>
</reference>
<dbReference type="Proteomes" id="UP000253032">
    <property type="component" value="Unassembled WGS sequence"/>
</dbReference>
<dbReference type="UniPathway" id="UPA00989"/>
<evidence type="ECO:0000256" key="5">
    <source>
        <dbReference type="ARBA" id="ARBA00022691"/>
    </source>
</evidence>
<keyword evidence="5 7" id="KW-0949">S-adenosyl-L-methionine</keyword>
<protein>
    <recommendedName>
        <fullName evidence="7">tRNA (guanine-N(7)-)-methyltransferase</fullName>
        <ecNumber evidence="7">2.1.1.33</ecNumber>
    </recommendedName>
    <alternativeName>
        <fullName evidence="7">tRNA (guanine(46)-N(7))-methyltransferase</fullName>
    </alternativeName>
    <alternativeName>
        <fullName evidence="7">tRNA(m7G46)-methyltransferase</fullName>
    </alternativeName>
</protein>
<comment type="caution">
    <text evidence="7">Lacks conserved residue(s) required for the propagation of feature annotation.</text>
</comment>
<dbReference type="EMBL" id="QOPC01000016">
    <property type="protein sequence ID" value="RCL37890.1"/>
    <property type="molecule type" value="Genomic_DNA"/>
</dbReference>
<proteinExistence type="inferred from homology"/>
<dbReference type="SUPFAM" id="SSF53335">
    <property type="entry name" value="S-adenosyl-L-methionine-dependent methyltransferases"/>
    <property type="match status" value="1"/>
</dbReference>
<feature type="binding site" evidence="7">
    <location>
        <position position="80"/>
    </location>
    <ligand>
        <name>S-adenosyl-L-methionine</name>
        <dbReference type="ChEBI" id="CHEBI:59789"/>
    </ligand>
</feature>
<dbReference type="InterPro" id="IPR029063">
    <property type="entry name" value="SAM-dependent_MTases_sf"/>
</dbReference>
<dbReference type="PANTHER" id="PTHR23417:SF14">
    <property type="entry name" value="PENTACOTRIPEPTIDE-REPEAT REGION OF PRORP DOMAIN-CONTAINING PROTEIN"/>
    <property type="match status" value="1"/>
</dbReference>
<dbReference type="PANTHER" id="PTHR23417">
    <property type="entry name" value="3-DEOXY-D-MANNO-OCTULOSONIC-ACID TRANSFERASE/TRNA GUANINE-N 7 - -METHYLTRANSFERASE"/>
    <property type="match status" value="1"/>
</dbReference>
<evidence type="ECO:0000256" key="2">
    <source>
        <dbReference type="ARBA" id="ARBA00003015"/>
    </source>
</evidence>
<dbReference type="Gene3D" id="3.40.50.150">
    <property type="entry name" value="Vaccinia Virus protein VP39"/>
    <property type="match status" value="1"/>
</dbReference>
<comment type="caution">
    <text evidence="8">The sequence shown here is derived from an EMBL/GenBank/DDBJ whole genome shotgun (WGS) entry which is preliminary data.</text>
</comment>
<name>A0A368BKQ4_9GAMM</name>
<comment type="catalytic activity">
    <reaction evidence="1 7">
        <text>guanosine(46) in tRNA + S-adenosyl-L-methionine = N(7)-methylguanosine(46) in tRNA + S-adenosyl-L-homocysteine</text>
        <dbReference type="Rhea" id="RHEA:42708"/>
        <dbReference type="Rhea" id="RHEA-COMP:10188"/>
        <dbReference type="Rhea" id="RHEA-COMP:10189"/>
        <dbReference type="ChEBI" id="CHEBI:57856"/>
        <dbReference type="ChEBI" id="CHEBI:59789"/>
        <dbReference type="ChEBI" id="CHEBI:74269"/>
        <dbReference type="ChEBI" id="CHEBI:74480"/>
        <dbReference type="EC" id="2.1.1.33"/>
    </reaction>
</comment>